<keyword evidence="1 3" id="KW-0813">Transport</keyword>
<dbReference type="InterPro" id="IPR050492">
    <property type="entry name" value="Bact_metal-bind_prot9"/>
</dbReference>
<proteinExistence type="inferred from homology"/>
<dbReference type="InterPro" id="IPR006128">
    <property type="entry name" value="Lipoprotein_PsaA-like"/>
</dbReference>
<gene>
    <name evidence="4" type="ORF">A3A93_01385</name>
</gene>
<dbReference type="CDD" id="cd01017">
    <property type="entry name" value="AdcA"/>
    <property type="match status" value="1"/>
</dbReference>
<keyword evidence="2" id="KW-0732">Signal</keyword>
<dbReference type="EMBL" id="MGAL01000017">
    <property type="protein sequence ID" value="OGK48278.1"/>
    <property type="molecule type" value="Genomic_DNA"/>
</dbReference>
<dbReference type="GO" id="GO:0007155">
    <property type="term" value="P:cell adhesion"/>
    <property type="evidence" value="ECO:0007669"/>
    <property type="project" value="InterPro"/>
</dbReference>
<dbReference type="GO" id="GO:0046872">
    <property type="term" value="F:metal ion binding"/>
    <property type="evidence" value="ECO:0007669"/>
    <property type="project" value="InterPro"/>
</dbReference>
<accession>A0A1F7IY17</accession>
<evidence type="ECO:0000256" key="3">
    <source>
        <dbReference type="RuleBase" id="RU003512"/>
    </source>
</evidence>
<dbReference type="Pfam" id="PF01297">
    <property type="entry name" value="ZnuA"/>
    <property type="match status" value="1"/>
</dbReference>
<comment type="similarity">
    <text evidence="3">Belongs to the bacterial solute-binding protein 9 family.</text>
</comment>
<dbReference type="PRINTS" id="PR00691">
    <property type="entry name" value="ADHESINB"/>
</dbReference>
<dbReference type="SUPFAM" id="SSF53807">
    <property type="entry name" value="Helical backbone' metal receptor"/>
    <property type="match status" value="1"/>
</dbReference>
<dbReference type="PANTHER" id="PTHR42953">
    <property type="entry name" value="HIGH-AFFINITY ZINC UPTAKE SYSTEM PROTEIN ZNUA-RELATED"/>
    <property type="match status" value="1"/>
</dbReference>
<evidence type="ECO:0000256" key="2">
    <source>
        <dbReference type="ARBA" id="ARBA00022729"/>
    </source>
</evidence>
<evidence type="ECO:0000313" key="4">
    <source>
        <dbReference type="EMBL" id="OGK48278.1"/>
    </source>
</evidence>
<evidence type="ECO:0008006" key="6">
    <source>
        <dbReference type="Google" id="ProtNLM"/>
    </source>
</evidence>
<reference evidence="4 5" key="1">
    <citation type="journal article" date="2016" name="Nat. Commun.">
        <title>Thousands of microbial genomes shed light on interconnected biogeochemical processes in an aquifer system.</title>
        <authorList>
            <person name="Anantharaman K."/>
            <person name="Brown C.T."/>
            <person name="Hug L.A."/>
            <person name="Sharon I."/>
            <person name="Castelle C.J."/>
            <person name="Probst A.J."/>
            <person name="Thomas B.C."/>
            <person name="Singh A."/>
            <person name="Wilkins M.J."/>
            <person name="Karaoz U."/>
            <person name="Brodie E.L."/>
            <person name="Williams K.H."/>
            <person name="Hubbard S.S."/>
            <person name="Banfield J.F."/>
        </authorList>
    </citation>
    <scope>NUCLEOTIDE SEQUENCE [LARGE SCALE GENOMIC DNA]</scope>
</reference>
<name>A0A1F7IY17_9BACT</name>
<dbReference type="InterPro" id="IPR006129">
    <property type="entry name" value="AdhesinB"/>
</dbReference>
<dbReference type="STRING" id="1802061.A3A93_01385"/>
<protein>
    <recommendedName>
        <fullName evidence="6">ABC transporter substrate-binding protein</fullName>
    </recommendedName>
</protein>
<dbReference type="Gene3D" id="3.40.50.1980">
    <property type="entry name" value="Nitrogenase molybdenum iron protein domain"/>
    <property type="match status" value="2"/>
</dbReference>
<dbReference type="PANTHER" id="PTHR42953:SF8">
    <property type="entry name" value="ZINT DOMAIN-CONTAINING PROTEIN"/>
    <property type="match status" value="1"/>
</dbReference>
<dbReference type="PRINTS" id="PR00690">
    <property type="entry name" value="ADHESNFAMILY"/>
</dbReference>
<dbReference type="InterPro" id="IPR006127">
    <property type="entry name" value="ZnuA-like"/>
</dbReference>
<dbReference type="GO" id="GO:0030001">
    <property type="term" value="P:metal ion transport"/>
    <property type="evidence" value="ECO:0007669"/>
    <property type="project" value="InterPro"/>
</dbReference>
<organism evidence="4 5">
    <name type="scientific">Candidatus Roizmanbacteria bacterium RIFCSPLOWO2_01_FULL_38_12</name>
    <dbReference type="NCBI Taxonomy" id="1802061"/>
    <lineage>
        <taxon>Bacteria</taxon>
        <taxon>Candidatus Roizmaniibacteriota</taxon>
    </lineage>
</organism>
<dbReference type="Proteomes" id="UP000177141">
    <property type="component" value="Unassembled WGS sequence"/>
</dbReference>
<comment type="caution">
    <text evidence="4">The sequence shown here is derived from an EMBL/GenBank/DDBJ whole genome shotgun (WGS) entry which is preliminary data.</text>
</comment>
<dbReference type="AlphaFoldDB" id="A0A1F7IY17"/>
<evidence type="ECO:0000256" key="1">
    <source>
        <dbReference type="ARBA" id="ARBA00022448"/>
    </source>
</evidence>
<sequence length="310" mass="34452">MKKNTIWVVLILILVAILGFNLKDKILKNDSSTDVESEKPQVVTSLYPIYFFASQIAGDKAEVTNVTPSGAEPHDYEPTIQDIVNFEKSDLLILNGGGLELWGDNMKQNLNDKKVIIVTASDGIANKQAEEKGETIQDPHVWLSPQLAKKEVVNILAGFIKADPNNKETYEKNADALKVKLDELDVQYKEGLNNCTQKNIVTSHTAFGYLATTYGFDQVPISGLSPDEEPSARQLIDLAEFAKQNNIKYIFFETLVSPKLSNTLANEIGAQTLVLDPIEGVSEKDIEQGKNYFSIMRDNLNNLRTALECQ</sequence>
<evidence type="ECO:0000313" key="5">
    <source>
        <dbReference type="Proteomes" id="UP000177141"/>
    </source>
</evidence>